<organism evidence="3 4">
    <name type="scientific">Candidatus Babela massiliensis</name>
    <dbReference type="NCBI Taxonomy" id="673862"/>
    <lineage>
        <taxon>Bacteria</taxon>
        <taxon>Candidatus Babelota</taxon>
        <taxon>Candidatus Babeliae</taxon>
        <taxon>Candidatus Babeliales</taxon>
        <taxon>Candidatus Babeliaceae</taxon>
        <taxon>Candidatus Babela</taxon>
    </lineage>
</organism>
<dbReference type="Proteomes" id="UP000018769">
    <property type="component" value="Chromosome I"/>
</dbReference>
<dbReference type="STRING" id="673862.BABL1_gene_215"/>
<proteinExistence type="predicted"/>
<keyword evidence="4" id="KW-1185">Reference proteome</keyword>
<evidence type="ECO:0000313" key="3">
    <source>
        <dbReference type="EMBL" id="CDK30800.1"/>
    </source>
</evidence>
<feature type="transmembrane region" description="Helical" evidence="1">
    <location>
        <begin position="94"/>
        <end position="112"/>
    </location>
</feature>
<keyword evidence="1" id="KW-1133">Transmembrane helix</keyword>
<evidence type="ECO:0000313" key="4">
    <source>
        <dbReference type="Proteomes" id="UP000018769"/>
    </source>
</evidence>
<dbReference type="OrthoDB" id="89545at2"/>
<dbReference type="RefSeq" id="WP_023792504.1">
    <property type="nucleotide sequence ID" value="NC_023003.1"/>
</dbReference>
<evidence type="ECO:0000256" key="2">
    <source>
        <dbReference type="SAM" id="SignalP"/>
    </source>
</evidence>
<keyword evidence="1" id="KW-0472">Membrane</keyword>
<feature type="transmembrane region" description="Helical" evidence="1">
    <location>
        <begin position="124"/>
        <end position="141"/>
    </location>
</feature>
<reference evidence="3 4" key="1">
    <citation type="journal article" date="2015" name="Biol. Direct">
        <title>Babela massiliensis, a representative of a widespread bacterial phylum with unusual adaptations to parasitism in amoebae.</title>
        <authorList>
            <person name="Pagnier I."/>
            <person name="Yutin N."/>
            <person name="Croce O."/>
            <person name="Makarova K.S."/>
            <person name="Wolf Y.I."/>
            <person name="Benamar S."/>
            <person name="Raoult D."/>
            <person name="Koonin E.V."/>
            <person name="La Scola B."/>
        </authorList>
    </citation>
    <scope>NUCLEOTIDE SEQUENCE [LARGE SCALE GENOMIC DNA]</scope>
    <source>
        <strain evidence="4">BABL1</strain>
    </source>
</reference>
<feature type="signal peptide" evidence="2">
    <location>
        <begin position="1"/>
        <end position="22"/>
    </location>
</feature>
<evidence type="ECO:0000256" key="1">
    <source>
        <dbReference type="SAM" id="Phobius"/>
    </source>
</evidence>
<dbReference type="HOGENOM" id="CLU_127529_0_0_7"/>
<sequence length="179" mass="20144">MKKILYNIMLIILLTPSLQFNAYNVSESINIIEAIKNSDINLLEKTLDNIELKEDDKIALLTMANSISQELQIKMAIDFIKENNKPLPSKPYDLISTGIILATPLALIYTATKTFVSKNNLDKYLNIILSAGIITGTVLSLKKLKSISKEKNEEILKEYNTVQQKFIDSLKIISILNAK</sequence>
<dbReference type="AlphaFoldDB" id="V6DGW0"/>
<gene>
    <name evidence="3" type="ORF">BABL1_gene_215</name>
</gene>
<feature type="chain" id="PRO_5004744535" evidence="2">
    <location>
        <begin position="23"/>
        <end position="179"/>
    </location>
</feature>
<protein>
    <submittedName>
        <fullName evidence="3">Uncharacterized protein</fullName>
    </submittedName>
</protein>
<accession>V6DGW0</accession>
<dbReference type="EMBL" id="HG793133">
    <property type="protein sequence ID" value="CDK30800.1"/>
    <property type="molecule type" value="Genomic_DNA"/>
</dbReference>
<dbReference type="KEGG" id="dpb:BABL1_gene_215"/>
<name>V6DGW0_9BACT</name>
<keyword evidence="1" id="KW-0812">Transmembrane</keyword>
<keyword evidence="2" id="KW-0732">Signal</keyword>